<dbReference type="SUPFAM" id="SSF88723">
    <property type="entry name" value="PIN domain-like"/>
    <property type="match status" value="1"/>
</dbReference>
<sequence length="82" mass="9179">MRLGKWPEAEALALTWEPRMRNIGTLPLDITEEDMLLADSMNWDHRDPLDRTLAAQAMLRGYTLVTADSVFSGIPGLKILPA</sequence>
<reference evidence="1 2" key="1">
    <citation type="submission" date="2017-12" db="EMBL/GenBank/DDBJ databases">
        <title>Phylogenetic diversity of female urinary microbiome.</title>
        <authorList>
            <person name="Thomas-White K."/>
            <person name="Wolfe A.J."/>
        </authorList>
    </citation>
    <scope>NUCLEOTIDE SEQUENCE [LARGE SCALE GENOMIC DNA]</scope>
    <source>
        <strain evidence="1 2">UMB0426</strain>
    </source>
</reference>
<dbReference type="Proteomes" id="UP000242755">
    <property type="component" value="Unassembled WGS sequence"/>
</dbReference>
<dbReference type="EMBL" id="PKGO01000005">
    <property type="protein sequence ID" value="PKY70326.1"/>
    <property type="molecule type" value="Genomic_DNA"/>
</dbReference>
<dbReference type="AlphaFoldDB" id="A0A2I1IGS3"/>
<protein>
    <recommendedName>
        <fullName evidence="3">PIN domain-containing protein</fullName>
    </recommendedName>
</protein>
<evidence type="ECO:0000313" key="1">
    <source>
        <dbReference type="EMBL" id="PKY70326.1"/>
    </source>
</evidence>
<organism evidence="1 2">
    <name type="scientific">Brevibacterium ravenspurgense</name>
    <dbReference type="NCBI Taxonomy" id="479117"/>
    <lineage>
        <taxon>Bacteria</taxon>
        <taxon>Bacillati</taxon>
        <taxon>Actinomycetota</taxon>
        <taxon>Actinomycetes</taxon>
        <taxon>Micrococcales</taxon>
        <taxon>Brevibacteriaceae</taxon>
        <taxon>Brevibacterium</taxon>
    </lineage>
</organism>
<evidence type="ECO:0000313" key="2">
    <source>
        <dbReference type="Proteomes" id="UP000242755"/>
    </source>
</evidence>
<gene>
    <name evidence="1" type="ORF">CYJ40_06250</name>
</gene>
<name>A0A2I1IGS3_9MICO</name>
<proteinExistence type="predicted"/>
<comment type="caution">
    <text evidence="1">The sequence shown here is derived from an EMBL/GenBank/DDBJ whole genome shotgun (WGS) entry which is preliminary data.</text>
</comment>
<dbReference type="InterPro" id="IPR029060">
    <property type="entry name" value="PIN-like_dom_sf"/>
</dbReference>
<accession>A0A2I1IGS3</accession>
<evidence type="ECO:0008006" key="3">
    <source>
        <dbReference type="Google" id="ProtNLM"/>
    </source>
</evidence>